<dbReference type="Bgee" id="108705533">
    <property type="expression patterns" value="Expressed in gastrula and 1 other cell type or tissue"/>
</dbReference>
<organism evidence="1 2">
    <name type="scientific">Xenopus laevis</name>
    <name type="common">African clawed frog</name>
    <dbReference type="NCBI Taxonomy" id="8355"/>
    <lineage>
        <taxon>Eukaryota</taxon>
        <taxon>Metazoa</taxon>
        <taxon>Chordata</taxon>
        <taxon>Craniata</taxon>
        <taxon>Vertebrata</taxon>
        <taxon>Euteleostomi</taxon>
        <taxon>Amphibia</taxon>
        <taxon>Batrachia</taxon>
        <taxon>Anura</taxon>
        <taxon>Pipoidea</taxon>
        <taxon>Pipidae</taxon>
        <taxon>Xenopodinae</taxon>
        <taxon>Xenopus</taxon>
        <taxon>Xenopus</taxon>
    </lineage>
</organism>
<proteinExistence type="predicted"/>
<name>A0A310TYM7_XENLA</name>
<sequence>MASDGSNRTHLACKFCLKTTDRLSQHLRKVCRKGASDAEIEALVEESRSKMRMLVKNLSVVNYEQLRAGADSQKSLQFFTNFLESNGCFISGKPVEADDAIQNPVTDAEEIEDEMDTEHPLLMLSTSASKISSKKVMEEAGLHKKHSDDSPLLQAFRRYLEKKYAKSGIKQEVQNVSRWLYFVNPNEASVSCIHNIERSMQFFKEIGASAASKATLRNYIGAVKKFISYVTSDPQLLEKDSSLRGSIESFLKSMMEVQRTTYKEKSVGRKATNPKECQEVLTNAHPYFVEVIDRANVKTDLEERDMTLVLFYLEALLTLQHLQKPSVLLNMTVQQWLERTRYQGHATGSVAAVIKVKAEREHIVVLQEAEEMWFDTFFRRIRPIFIKRSLKGENEIFFVSSKGQKIKNPTSDVRRFQERFDACLASGQETLDIFTKVISDSNLRDQDLIKRYLKADSSRDESSIDDYICAATMRDVES</sequence>
<dbReference type="GeneID" id="108705533"/>
<reference evidence="2" key="1">
    <citation type="submission" date="2025-08" db="UniProtKB">
        <authorList>
            <consortium name="RefSeq"/>
        </authorList>
    </citation>
    <scope>IDENTIFICATION</scope>
    <source>
        <strain evidence="2">J_2021</strain>
        <tissue evidence="2">Erythrocytes</tissue>
    </source>
</reference>
<dbReference type="OrthoDB" id="8929197at2759"/>
<gene>
    <name evidence="2" type="primary">LOC108705533</name>
</gene>
<dbReference type="STRING" id="8355.A0A310TYM7"/>
<dbReference type="PANTHER" id="PTHR47306:SF2">
    <property type="entry name" value="CORE-BINDING (CB) DOMAIN-CONTAINING PROTEIN"/>
    <property type="match status" value="1"/>
</dbReference>
<accession>A0A974GZ89</accession>
<keyword evidence="1" id="KW-1185">Reference proteome</keyword>
<evidence type="ECO:0000313" key="2">
    <source>
        <dbReference type="RefSeq" id="XP_018097906.1"/>
    </source>
</evidence>
<dbReference type="RefSeq" id="XP_018097906.1">
    <property type="nucleotide sequence ID" value="XM_018242417.2"/>
</dbReference>
<dbReference type="AlphaFoldDB" id="A0A310TYM7"/>
<accession>A0A310TYM7</accession>
<evidence type="ECO:0000313" key="1">
    <source>
        <dbReference type="Proteomes" id="UP000186698"/>
    </source>
</evidence>
<protein>
    <submittedName>
        <fullName evidence="2">Uncharacterized protein LOC108705533</fullName>
    </submittedName>
</protein>
<dbReference type="PANTHER" id="PTHR47306">
    <property type="entry name" value="SI:CH211-178J18.4-RELATED"/>
    <property type="match status" value="1"/>
</dbReference>
<dbReference type="Proteomes" id="UP000186698">
    <property type="component" value="Chromosome 5L"/>
</dbReference>
<dbReference type="KEGG" id="xla:108705533"/>
<dbReference type="PaxDb" id="8355-A0A310TYM7"/>